<reference evidence="3" key="1">
    <citation type="journal article" date="2023" name="Commun. Biol.">
        <title>Genome analysis of Parmales, the sister group of diatoms, reveals the evolutionary specialization of diatoms from phago-mixotrophs to photoautotrophs.</title>
        <authorList>
            <person name="Ban H."/>
            <person name="Sato S."/>
            <person name="Yoshikawa S."/>
            <person name="Yamada K."/>
            <person name="Nakamura Y."/>
            <person name="Ichinomiya M."/>
            <person name="Sato N."/>
            <person name="Blanc-Mathieu R."/>
            <person name="Endo H."/>
            <person name="Kuwata A."/>
            <person name="Ogata H."/>
        </authorList>
    </citation>
    <scope>NUCLEOTIDE SEQUENCE [LARGE SCALE GENOMIC DNA]</scope>
    <source>
        <strain evidence="3">NIES 3701</strain>
    </source>
</reference>
<evidence type="ECO:0000313" key="3">
    <source>
        <dbReference type="Proteomes" id="UP001165085"/>
    </source>
</evidence>
<feature type="compositionally biased region" description="Basic and acidic residues" evidence="1">
    <location>
        <begin position="67"/>
        <end position="78"/>
    </location>
</feature>
<feature type="region of interest" description="Disordered" evidence="1">
    <location>
        <begin position="67"/>
        <end position="89"/>
    </location>
</feature>
<dbReference type="PANTHER" id="PTHR35126:SF1">
    <property type="entry name" value="DUF3067 DOMAIN-CONTAINING PROTEIN"/>
    <property type="match status" value="1"/>
</dbReference>
<dbReference type="PANTHER" id="PTHR35126">
    <property type="entry name" value="SLR0598 PROTEIN"/>
    <property type="match status" value="1"/>
</dbReference>
<evidence type="ECO:0000313" key="2">
    <source>
        <dbReference type="EMBL" id="GMH95903.1"/>
    </source>
</evidence>
<evidence type="ECO:0000256" key="1">
    <source>
        <dbReference type="SAM" id="MobiDB-lite"/>
    </source>
</evidence>
<dbReference type="OrthoDB" id="5234at2759"/>
<dbReference type="AlphaFoldDB" id="A0A9W7C089"/>
<dbReference type="Proteomes" id="UP001165085">
    <property type="component" value="Unassembled WGS sequence"/>
</dbReference>
<accession>A0A9W7C089</accession>
<name>A0A9W7C089_9STRA</name>
<dbReference type="Gene3D" id="3.30.428.40">
    <property type="entry name" value="Protein of unknown function DUF3067"/>
    <property type="match status" value="1"/>
</dbReference>
<protein>
    <submittedName>
        <fullName evidence="2">Uncharacterized protein</fullName>
    </submittedName>
</protein>
<proteinExistence type="predicted"/>
<organism evidence="2 3">
    <name type="scientific">Triparma strigata</name>
    <dbReference type="NCBI Taxonomy" id="1606541"/>
    <lineage>
        <taxon>Eukaryota</taxon>
        <taxon>Sar</taxon>
        <taxon>Stramenopiles</taxon>
        <taxon>Ochrophyta</taxon>
        <taxon>Bolidophyceae</taxon>
        <taxon>Parmales</taxon>
        <taxon>Triparmaceae</taxon>
        <taxon>Triparma</taxon>
    </lineage>
</organism>
<dbReference type="EMBL" id="BRXY01000452">
    <property type="protein sequence ID" value="GMH95903.1"/>
    <property type="molecule type" value="Genomic_DNA"/>
</dbReference>
<sequence>MFSAQRSADAFQARFLSPTQPGQRGRLMPLHFQLDFQLDDVFDSIKKAQKAFDDEVWDLFQGAKERKWSPDRRPENMKGTRAGPSAESQLTWGGAQSLEMYSRMIEESENDVQTFSGTSALGSAAVTMYGEAGKLSSEEMEEELRQFRSFQAPVLGSPSRQISSAVELAELVRAKYGKYHDVAILRNTGQTAFNIYGPHLSQSSFPYTESQYLEKLNIIVAMLDDFDQAWYVKEFLLAPIVPRNGLPSTPRFDTAVTLRLNLSPTWRDVDKNKIEEWFSMPGIQSN</sequence>
<dbReference type="Pfam" id="PF11267">
    <property type="entry name" value="DUF3067"/>
    <property type="match status" value="1"/>
</dbReference>
<gene>
    <name evidence="2" type="ORF">TrST_g3409</name>
</gene>
<dbReference type="InterPro" id="IPR021420">
    <property type="entry name" value="DUF3067"/>
</dbReference>
<comment type="caution">
    <text evidence="2">The sequence shown here is derived from an EMBL/GenBank/DDBJ whole genome shotgun (WGS) entry which is preliminary data.</text>
</comment>
<keyword evidence="3" id="KW-1185">Reference proteome</keyword>